<sequence>MPFEALSRQYIFRSCGKSGGKTNKHGPEQGYSPVNRRWKSLPKLYLIFVSQFFHVLSFDTDVILVKSLLKQKLKMPALTFQCKNPLELKIFLWLKHTSPTFTWVYKLKNL</sequence>
<reference evidence="1" key="2">
    <citation type="journal article" date="2021" name="Genome Biol. Evol.">
        <title>Developing a high-quality reference genome for a parasitic bivalve with doubly uniparental inheritance (Bivalvia: Unionida).</title>
        <authorList>
            <person name="Smith C.H."/>
        </authorList>
    </citation>
    <scope>NUCLEOTIDE SEQUENCE</scope>
    <source>
        <strain evidence="1">CHS0354</strain>
        <tissue evidence="1">Mantle</tissue>
    </source>
</reference>
<protein>
    <submittedName>
        <fullName evidence="1">Uncharacterized protein</fullName>
    </submittedName>
</protein>
<dbReference type="AlphaFoldDB" id="A0AAE0RMT2"/>
<dbReference type="EMBL" id="JAEAOA010002319">
    <property type="protein sequence ID" value="KAK3576337.1"/>
    <property type="molecule type" value="Genomic_DNA"/>
</dbReference>
<evidence type="ECO:0000313" key="2">
    <source>
        <dbReference type="Proteomes" id="UP001195483"/>
    </source>
</evidence>
<proteinExistence type="predicted"/>
<evidence type="ECO:0000313" key="1">
    <source>
        <dbReference type="EMBL" id="KAK3576337.1"/>
    </source>
</evidence>
<organism evidence="1 2">
    <name type="scientific">Potamilus streckersoni</name>
    <dbReference type="NCBI Taxonomy" id="2493646"/>
    <lineage>
        <taxon>Eukaryota</taxon>
        <taxon>Metazoa</taxon>
        <taxon>Spiralia</taxon>
        <taxon>Lophotrochozoa</taxon>
        <taxon>Mollusca</taxon>
        <taxon>Bivalvia</taxon>
        <taxon>Autobranchia</taxon>
        <taxon>Heteroconchia</taxon>
        <taxon>Palaeoheterodonta</taxon>
        <taxon>Unionida</taxon>
        <taxon>Unionoidea</taxon>
        <taxon>Unionidae</taxon>
        <taxon>Ambleminae</taxon>
        <taxon>Lampsilini</taxon>
        <taxon>Potamilus</taxon>
    </lineage>
</organism>
<dbReference type="Proteomes" id="UP001195483">
    <property type="component" value="Unassembled WGS sequence"/>
</dbReference>
<keyword evidence="2" id="KW-1185">Reference proteome</keyword>
<comment type="caution">
    <text evidence="1">The sequence shown here is derived from an EMBL/GenBank/DDBJ whole genome shotgun (WGS) entry which is preliminary data.</text>
</comment>
<gene>
    <name evidence="1" type="ORF">CHS0354_039745</name>
</gene>
<name>A0AAE0RMT2_9BIVA</name>
<accession>A0AAE0RMT2</accession>
<reference evidence="1" key="3">
    <citation type="submission" date="2023-05" db="EMBL/GenBank/DDBJ databases">
        <authorList>
            <person name="Smith C.H."/>
        </authorList>
    </citation>
    <scope>NUCLEOTIDE SEQUENCE</scope>
    <source>
        <strain evidence="1">CHS0354</strain>
        <tissue evidence="1">Mantle</tissue>
    </source>
</reference>
<reference evidence="1" key="1">
    <citation type="journal article" date="2021" name="Genome Biol. Evol.">
        <title>A High-Quality Reference Genome for a Parasitic Bivalve with Doubly Uniparental Inheritance (Bivalvia: Unionida).</title>
        <authorList>
            <person name="Smith C.H."/>
        </authorList>
    </citation>
    <scope>NUCLEOTIDE SEQUENCE</scope>
    <source>
        <strain evidence="1">CHS0354</strain>
    </source>
</reference>